<dbReference type="Gene3D" id="1.10.510.10">
    <property type="entry name" value="Transferase(Phosphotransferase) domain 1"/>
    <property type="match status" value="1"/>
</dbReference>
<dbReference type="SUPFAM" id="SSF56112">
    <property type="entry name" value="Protein kinase-like (PK-like)"/>
    <property type="match status" value="1"/>
</dbReference>
<reference evidence="2" key="1">
    <citation type="journal article" date="2019" name="Beilstein J. Org. Chem.">
        <title>Nanangenines: drimane sesquiterpenoids as the dominant metabolite cohort of a novel Australian fungus, Aspergillus nanangensis.</title>
        <authorList>
            <person name="Lacey H.J."/>
            <person name="Gilchrist C.L.M."/>
            <person name="Crombie A."/>
            <person name="Kalaitzis J.A."/>
            <person name="Vuong D."/>
            <person name="Rutledge P.J."/>
            <person name="Turner P."/>
            <person name="Pitt J.I."/>
            <person name="Lacey E."/>
            <person name="Chooi Y.H."/>
            <person name="Piggott A.M."/>
        </authorList>
    </citation>
    <scope>NUCLEOTIDE SEQUENCE</scope>
    <source>
        <strain evidence="2">MST-FP2251</strain>
    </source>
</reference>
<dbReference type="InterPro" id="IPR011009">
    <property type="entry name" value="Kinase-like_dom_sf"/>
</dbReference>
<proteinExistence type="predicted"/>
<dbReference type="GO" id="GO:0005524">
    <property type="term" value="F:ATP binding"/>
    <property type="evidence" value="ECO:0007669"/>
    <property type="project" value="InterPro"/>
</dbReference>
<dbReference type="PANTHER" id="PTHR37542:SF1">
    <property type="entry name" value="PRION-INHIBITION AND PROPAGATION HELO DOMAIN-CONTAINING PROTEIN"/>
    <property type="match status" value="1"/>
</dbReference>
<sequence>MTAELILATLGTVDLCLKYGNILVEKYRVLKNARRDVEEQFLLIETTWFKISQPLKFLERVWGQNIDEDYRCLQERILKVLQAKLEKAVVEASKAERLSRRGDGNAFGRQLAAAAYAFTIKDSLENAVQELQSWQREFDTSWYLILGVADKVIDKELAQQPGTGDPFTVARHLRDAIRPGFEHKNRFLSPEELDQGQRWEIPSSTAQVLRISGAMQRTYILDRTNHPAPSSVQFPMAKDVLDLAAKLERIEPTTFHILKCKGVVQTKDRDTKQPLSYDFIFRIPRQYHSHQPSSLRHHLLHRTKLSLTSKMEFAKQIATAINYIHVLQFVHKNIRPDTIILFDGDDPTQFSPLFLVGFKAVRAADGHSERRGTSTWAENIYQHPARQGTSPRTNYIMQHDIYSLGVCLLEIGLWESFLTQGGQGNPHSAITRFDPGSSAGYGSLKYQFTQMAQELLPERMGGKYTRIVVNCLTCLDETNMDFGDESEFEDDTGVLIGVRYIEKILLQMGEIAV</sequence>
<evidence type="ECO:0000259" key="1">
    <source>
        <dbReference type="PROSITE" id="PS50011"/>
    </source>
</evidence>
<dbReference type="EMBL" id="VCAU01000095">
    <property type="protein sequence ID" value="KAF9885479.1"/>
    <property type="molecule type" value="Genomic_DNA"/>
</dbReference>
<dbReference type="PROSITE" id="PS50011">
    <property type="entry name" value="PROTEIN_KINASE_DOM"/>
    <property type="match status" value="1"/>
</dbReference>
<feature type="domain" description="Protein kinase" evidence="1">
    <location>
        <begin position="187"/>
        <end position="513"/>
    </location>
</feature>
<dbReference type="InterPro" id="IPR000719">
    <property type="entry name" value="Prot_kinase_dom"/>
</dbReference>
<name>A0AAD4GPP8_ASPNN</name>
<organism evidence="2 3">
    <name type="scientific">Aspergillus nanangensis</name>
    <dbReference type="NCBI Taxonomy" id="2582783"/>
    <lineage>
        <taxon>Eukaryota</taxon>
        <taxon>Fungi</taxon>
        <taxon>Dikarya</taxon>
        <taxon>Ascomycota</taxon>
        <taxon>Pezizomycotina</taxon>
        <taxon>Eurotiomycetes</taxon>
        <taxon>Eurotiomycetidae</taxon>
        <taxon>Eurotiales</taxon>
        <taxon>Aspergillaceae</taxon>
        <taxon>Aspergillus</taxon>
        <taxon>Aspergillus subgen. Circumdati</taxon>
    </lineage>
</organism>
<keyword evidence="3" id="KW-1185">Reference proteome</keyword>
<gene>
    <name evidence="2" type="ORF">FE257_012915</name>
</gene>
<evidence type="ECO:0000313" key="2">
    <source>
        <dbReference type="EMBL" id="KAF9885479.1"/>
    </source>
</evidence>
<dbReference type="GO" id="GO:0004672">
    <property type="term" value="F:protein kinase activity"/>
    <property type="evidence" value="ECO:0007669"/>
    <property type="project" value="InterPro"/>
</dbReference>
<protein>
    <recommendedName>
        <fullName evidence="1">Protein kinase domain-containing protein</fullName>
    </recommendedName>
</protein>
<reference evidence="2" key="2">
    <citation type="submission" date="2020-02" db="EMBL/GenBank/DDBJ databases">
        <authorList>
            <person name="Gilchrist C.L.M."/>
            <person name="Chooi Y.-H."/>
        </authorList>
    </citation>
    <scope>NUCLEOTIDE SEQUENCE</scope>
    <source>
        <strain evidence="2">MST-FP2251</strain>
    </source>
</reference>
<dbReference type="PANTHER" id="PTHR37542">
    <property type="entry name" value="HELO DOMAIN-CONTAINING PROTEIN-RELATED"/>
    <property type="match status" value="1"/>
</dbReference>
<accession>A0AAD4GPP8</accession>
<evidence type="ECO:0000313" key="3">
    <source>
        <dbReference type="Proteomes" id="UP001194746"/>
    </source>
</evidence>
<dbReference type="Proteomes" id="UP001194746">
    <property type="component" value="Unassembled WGS sequence"/>
</dbReference>
<dbReference type="AlphaFoldDB" id="A0AAD4GPP8"/>
<comment type="caution">
    <text evidence="2">The sequence shown here is derived from an EMBL/GenBank/DDBJ whole genome shotgun (WGS) entry which is preliminary data.</text>
</comment>